<accession>A0A811QXX3</accession>
<dbReference type="PANTHER" id="PTHR33349">
    <property type="entry name" value="EMB|CAB62594.1"/>
    <property type="match status" value="1"/>
</dbReference>
<dbReference type="AlphaFoldDB" id="A0A811QXX3"/>
<proteinExistence type="predicted"/>
<feature type="domain" description="Calmodulin-binding" evidence="2">
    <location>
        <begin position="328"/>
        <end position="384"/>
    </location>
</feature>
<dbReference type="EMBL" id="CAJGYO010000012">
    <property type="protein sequence ID" value="CAD6264075.1"/>
    <property type="molecule type" value="Genomic_DNA"/>
</dbReference>
<evidence type="ECO:0000313" key="3">
    <source>
        <dbReference type="EMBL" id="CAD6264075.1"/>
    </source>
</evidence>
<name>A0A811QXX3_9POAL</name>
<evidence type="ECO:0000259" key="2">
    <source>
        <dbReference type="Pfam" id="PF07839"/>
    </source>
</evidence>
<feature type="compositionally biased region" description="Polar residues" evidence="1">
    <location>
        <begin position="201"/>
        <end position="214"/>
    </location>
</feature>
<feature type="compositionally biased region" description="Basic and acidic residues" evidence="1">
    <location>
        <begin position="260"/>
        <end position="272"/>
    </location>
</feature>
<protein>
    <recommendedName>
        <fullName evidence="2">Calmodulin-binding domain-containing protein</fullName>
    </recommendedName>
</protein>
<dbReference type="PANTHER" id="PTHR33349:SF13">
    <property type="entry name" value="OS04G0284900 PROTEIN"/>
    <property type="match status" value="1"/>
</dbReference>
<dbReference type="Proteomes" id="UP000604825">
    <property type="component" value="Unassembled WGS sequence"/>
</dbReference>
<dbReference type="Pfam" id="PF07839">
    <property type="entry name" value="CaM_binding"/>
    <property type="match status" value="1"/>
</dbReference>
<comment type="caution">
    <text evidence="3">The sequence shown here is derived from an EMBL/GenBank/DDBJ whole genome shotgun (WGS) entry which is preliminary data.</text>
</comment>
<evidence type="ECO:0000256" key="1">
    <source>
        <dbReference type="SAM" id="MobiDB-lite"/>
    </source>
</evidence>
<organism evidence="3 4">
    <name type="scientific">Miscanthus lutarioriparius</name>
    <dbReference type="NCBI Taxonomy" id="422564"/>
    <lineage>
        <taxon>Eukaryota</taxon>
        <taxon>Viridiplantae</taxon>
        <taxon>Streptophyta</taxon>
        <taxon>Embryophyta</taxon>
        <taxon>Tracheophyta</taxon>
        <taxon>Spermatophyta</taxon>
        <taxon>Magnoliopsida</taxon>
        <taxon>Liliopsida</taxon>
        <taxon>Poales</taxon>
        <taxon>Poaceae</taxon>
        <taxon>PACMAD clade</taxon>
        <taxon>Panicoideae</taxon>
        <taxon>Andropogonodae</taxon>
        <taxon>Andropogoneae</taxon>
        <taxon>Saccharinae</taxon>
        <taxon>Miscanthus</taxon>
    </lineage>
</organism>
<feature type="region of interest" description="Disordered" evidence="1">
    <location>
        <begin position="1"/>
        <end position="235"/>
    </location>
</feature>
<dbReference type="GO" id="GO:0005516">
    <property type="term" value="F:calmodulin binding"/>
    <property type="evidence" value="ECO:0007669"/>
    <property type="project" value="InterPro"/>
</dbReference>
<keyword evidence="4" id="KW-1185">Reference proteome</keyword>
<feature type="compositionally biased region" description="Low complexity" evidence="1">
    <location>
        <begin position="50"/>
        <end position="60"/>
    </location>
</feature>
<evidence type="ECO:0000313" key="4">
    <source>
        <dbReference type="Proteomes" id="UP000604825"/>
    </source>
</evidence>
<dbReference type="InterPro" id="IPR012417">
    <property type="entry name" value="CaM-bd_dom_pln"/>
</dbReference>
<feature type="region of interest" description="Disordered" evidence="1">
    <location>
        <begin position="260"/>
        <end position="312"/>
    </location>
</feature>
<gene>
    <name evidence="3" type="ORF">NCGR_LOCUS47380</name>
</gene>
<feature type="compositionally biased region" description="Low complexity" evidence="1">
    <location>
        <begin position="151"/>
        <end position="166"/>
    </location>
</feature>
<feature type="compositionally biased region" description="Polar residues" evidence="1">
    <location>
        <begin position="61"/>
        <end position="85"/>
    </location>
</feature>
<reference evidence="3" key="1">
    <citation type="submission" date="2020-10" db="EMBL/GenBank/DDBJ databases">
        <authorList>
            <person name="Han B."/>
            <person name="Lu T."/>
            <person name="Zhao Q."/>
            <person name="Huang X."/>
            <person name="Zhao Y."/>
        </authorList>
    </citation>
    <scope>NUCLEOTIDE SEQUENCE</scope>
</reference>
<feature type="compositionally biased region" description="Basic and acidic residues" evidence="1">
    <location>
        <begin position="281"/>
        <end position="305"/>
    </location>
</feature>
<sequence>MATSKKDPPIPNRGRMSPNLRPSSSESSGYGYGARRALSVPSSPDRKFGSLSLSVSASASTDVQHPSLSNAGRSISSRTMGSSIHGTKAQPFPGAASKPTLARAKSDKVSTTSQRPPVLDVPPSNSFKDMTKTAAKASPSTLLRSKPSPRPSADSCKAAASPKPSSQRVLLPGTSRGEKVQPLSTAHLPGAAARKRLDTVNGATTSSNAKSVSQKAMGASATSKDKHKDPSMQIKGTECINTTLSIEEHLHMEVSDPVDLKSMERTVPDQHEPSSNQPEQVFKDDEESKGHFSEEKVDAGAKEIHNGGQDVNGSVKTIYECGIVEKEEADRSVDKAVPRTEVAQVWRKDDPRGNDMIEETKSKLLEERKSRVKALVGAFETVLSFKE</sequence>
<dbReference type="OrthoDB" id="1939646at2759"/>